<comment type="caution">
    <text evidence="1">The sequence shown here is derived from an EMBL/GenBank/DDBJ whole genome shotgun (WGS) entry which is preliminary data.</text>
</comment>
<dbReference type="InterPro" id="IPR014710">
    <property type="entry name" value="RmlC-like_jellyroll"/>
</dbReference>
<dbReference type="Proteomes" id="UP001139006">
    <property type="component" value="Unassembled WGS sequence"/>
</dbReference>
<evidence type="ECO:0000313" key="1">
    <source>
        <dbReference type="EMBL" id="MCP0886757.1"/>
    </source>
</evidence>
<dbReference type="EMBL" id="JAIULA010000008">
    <property type="protein sequence ID" value="MCP0886757.1"/>
    <property type="molecule type" value="Genomic_DNA"/>
</dbReference>
<dbReference type="InterPro" id="IPR018490">
    <property type="entry name" value="cNMP-bd_dom_sf"/>
</dbReference>
<keyword evidence="2" id="KW-1185">Reference proteome</keyword>
<protein>
    <recommendedName>
        <fullName evidence="3">Cyclic nucleotide-binding domain-containing protein</fullName>
    </recommendedName>
</protein>
<reference evidence="1 2" key="1">
    <citation type="journal article" date="2023" name="Int. J. Syst. Evol. Microbiol.">
        <title>Ligilactobacillus ubinensis sp. nov., a novel species isolated from the wild ferment of a durian fruit (Durio zibethinus).</title>
        <authorList>
            <person name="Heng Y.C."/>
            <person name="Menon N."/>
            <person name="Chen B."/>
            <person name="Loo B.Z.L."/>
            <person name="Wong G.W.J."/>
            <person name="Lim A.C.H."/>
            <person name="Silvaraju S."/>
            <person name="Kittelmann S."/>
        </authorList>
    </citation>
    <scope>NUCLEOTIDE SEQUENCE [LARGE SCALE GENOMIC DNA]</scope>
    <source>
        <strain evidence="1 2">WILCCON 0076</strain>
    </source>
</reference>
<dbReference type="Gene3D" id="2.60.120.10">
    <property type="entry name" value="Jelly Rolls"/>
    <property type="match status" value="1"/>
</dbReference>
<dbReference type="AlphaFoldDB" id="A0A9X2FJC5"/>
<dbReference type="SUPFAM" id="SSF51206">
    <property type="entry name" value="cAMP-binding domain-like"/>
    <property type="match status" value="1"/>
</dbReference>
<name>A0A9X2FJC5_9LACO</name>
<organism evidence="1 2">
    <name type="scientific">Ligilactobacillus ubinensis</name>
    <dbReference type="NCBI Taxonomy" id="2876789"/>
    <lineage>
        <taxon>Bacteria</taxon>
        <taxon>Bacillati</taxon>
        <taxon>Bacillota</taxon>
        <taxon>Bacilli</taxon>
        <taxon>Lactobacillales</taxon>
        <taxon>Lactobacillaceae</taxon>
        <taxon>Ligilactobacillus</taxon>
    </lineage>
</organism>
<proteinExistence type="predicted"/>
<sequence>MERVKKDFFNKFPFKADERDFFEKNSICKELKRKEFINLREIKGNLYFVIEGIVQIDEMLINGENVQITFLGEKNFFHASSMINLK</sequence>
<evidence type="ECO:0008006" key="3">
    <source>
        <dbReference type="Google" id="ProtNLM"/>
    </source>
</evidence>
<accession>A0A9X2FJC5</accession>
<gene>
    <name evidence="1" type="ORF">LB941_05315</name>
</gene>
<evidence type="ECO:0000313" key="2">
    <source>
        <dbReference type="Proteomes" id="UP001139006"/>
    </source>
</evidence>
<dbReference type="RefSeq" id="WP_253360106.1">
    <property type="nucleotide sequence ID" value="NZ_JAIULA010000008.1"/>
</dbReference>